<protein>
    <submittedName>
        <fullName evidence="8">Membrane fusion protein, multidrug efflux system</fullName>
    </submittedName>
</protein>
<feature type="signal peptide" evidence="3">
    <location>
        <begin position="1"/>
        <end position="39"/>
    </location>
</feature>
<evidence type="ECO:0000259" key="7">
    <source>
        <dbReference type="Pfam" id="PF25989"/>
    </source>
</evidence>
<organism evidence="8 9">
    <name type="scientific">Bosea thiooxidans</name>
    <dbReference type="NCBI Taxonomy" id="53254"/>
    <lineage>
        <taxon>Bacteria</taxon>
        <taxon>Pseudomonadati</taxon>
        <taxon>Pseudomonadota</taxon>
        <taxon>Alphaproteobacteria</taxon>
        <taxon>Hyphomicrobiales</taxon>
        <taxon>Boseaceae</taxon>
        <taxon>Bosea</taxon>
    </lineage>
</organism>
<dbReference type="AlphaFoldDB" id="A0A1T5ELR1"/>
<dbReference type="GO" id="GO:0030313">
    <property type="term" value="C:cell envelope"/>
    <property type="evidence" value="ECO:0007669"/>
    <property type="project" value="UniProtKB-SubCell"/>
</dbReference>
<proteinExistence type="inferred from homology"/>
<evidence type="ECO:0000259" key="4">
    <source>
        <dbReference type="Pfam" id="PF25876"/>
    </source>
</evidence>
<dbReference type="InterPro" id="IPR058625">
    <property type="entry name" value="MdtA-like_BSH"/>
</dbReference>
<feature type="chain" id="PRO_5013250678" evidence="3">
    <location>
        <begin position="40"/>
        <end position="388"/>
    </location>
</feature>
<dbReference type="RefSeq" id="WP_244555582.1">
    <property type="nucleotide sequence ID" value="NZ_FUYX01000006.1"/>
</dbReference>
<dbReference type="Gene3D" id="1.10.287.470">
    <property type="entry name" value="Helix hairpin bin"/>
    <property type="match status" value="1"/>
</dbReference>
<comment type="similarity">
    <text evidence="1">Belongs to the membrane fusion protein (MFP) (TC 8.A.1) family.</text>
</comment>
<dbReference type="Pfam" id="PF25989">
    <property type="entry name" value="YknX_C"/>
    <property type="match status" value="1"/>
</dbReference>
<accession>A0A1T5ELR1</accession>
<evidence type="ECO:0000256" key="2">
    <source>
        <dbReference type="SAM" id="Coils"/>
    </source>
</evidence>
<feature type="domain" description="Multidrug resistance protein MdtA-like beta-barrel" evidence="6">
    <location>
        <begin position="219"/>
        <end position="304"/>
    </location>
</feature>
<dbReference type="GO" id="GO:0005886">
    <property type="term" value="C:plasma membrane"/>
    <property type="evidence" value="ECO:0007669"/>
    <property type="project" value="TreeGrafter"/>
</dbReference>
<evidence type="ECO:0000259" key="5">
    <source>
        <dbReference type="Pfam" id="PF25917"/>
    </source>
</evidence>
<dbReference type="SUPFAM" id="SSF111369">
    <property type="entry name" value="HlyD-like secretion proteins"/>
    <property type="match status" value="1"/>
</dbReference>
<dbReference type="Gene3D" id="2.40.420.20">
    <property type="match status" value="1"/>
</dbReference>
<gene>
    <name evidence="8" type="ORF">SAMN05660750_02647</name>
</gene>
<evidence type="ECO:0000313" key="8">
    <source>
        <dbReference type="EMBL" id="SKB84992.1"/>
    </source>
</evidence>
<dbReference type="GO" id="GO:0046677">
    <property type="term" value="P:response to antibiotic"/>
    <property type="evidence" value="ECO:0007669"/>
    <property type="project" value="TreeGrafter"/>
</dbReference>
<feature type="domain" description="Multidrug resistance protein MdtA-like alpha-helical hairpin" evidence="4">
    <location>
        <begin position="115"/>
        <end position="183"/>
    </location>
</feature>
<feature type="domain" description="YknX-like C-terminal permuted SH3-like" evidence="7">
    <location>
        <begin position="312"/>
        <end position="375"/>
    </location>
</feature>
<dbReference type="PROSITE" id="PS51318">
    <property type="entry name" value="TAT"/>
    <property type="match status" value="1"/>
</dbReference>
<feature type="coiled-coil region" evidence="2">
    <location>
        <begin position="114"/>
        <end position="141"/>
    </location>
</feature>
<dbReference type="InterPro" id="IPR058626">
    <property type="entry name" value="MdtA-like_b-barrel"/>
</dbReference>
<dbReference type="EMBL" id="FUYX01000006">
    <property type="protein sequence ID" value="SKB84992.1"/>
    <property type="molecule type" value="Genomic_DNA"/>
</dbReference>
<dbReference type="Gene3D" id="2.40.50.100">
    <property type="match status" value="1"/>
</dbReference>
<dbReference type="PANTHER" id="PTHR30158:SF3">
    <property type="entry name" value="MULTIDRUG EFFLUX PUMP SUBUNIT ACRA-RELATED"/>
    <property type="match status" value="1"/>
</dbReference>
<dbReference type="InterPro" id="IPR006143">
    <property type="entry name" value="RND_pump_MFP"/>
</dbReference>
<dbReference type="InterPro" id="IPR058624">
    <property type="entry name" value="MdtA-like_HH"/>
</dbReference>
<dbReference type="NCBIfam" id="TIGR01730">
    <property type="entry name" value="RND_mfp"/>
    <property type="match status" value="1"/>
</dbReference>
<keyword evidence="2" id="KW-0175">Coiled coil</keyword>
<feature type="domain" description="Multidrug resistance protein MdtA-like barrel-sandwich hybrid" evidence="5">
    <location>
        <begin position="74"/>
        <end position="204"/>
    </location>
</feature>
<dbReference type="PANTHER" id="PTHR30158">
    <property type="entry name" value="ACRA/E-RELATED COMPONENT OF DRUG EFFLUX TRANSPORTER"/>
    <property type="match status" value="1"/>
</dbReference>
<dbReference type="Pfam" id="PF25917">
    <property type="entry name" value="BSH_RND"/>
    <property type="match status" value="1"/>
</dbReference>
<sequence>MPEAFSLADTQSRPTGRRRFMAALAVGCLALTAGAPAFAQQAAPGPVPVGTVAAQKRSIEQTADFVGRVEAVDRVDVRARVTGYLEEVLFKDGATVKVGTPLFRIERPPFEAAVEQAQGALERAQGTLKNATVQRQRAEDLLRTSAGSEAVRDQRVAEEQGALGDKTTAEANLKTAQINLGYTEITSPIAGRIGRTKLTKGNVVGPDSGVLVQIVSSDPMYVNFPVSQREFLGLKANTVKDEAHAPLISIRFADGSTYDHKGRIDFVDVSVDRATDTVLVRAKIPNPDGRLIDGTLVRVTVQSDKAEEKVLIPQSALIADQQGAYVFAVEDGKAVVKRVKIGAETGAYVVVDDGLAGNEQIVVEGLQNLRPGTPVLASPVTPPPAGRS</sequence>
<dbReference type="Pfam" id="PF25944">
    <property type="entry name" value="Beta-barrel_RND"/>
    <property type="match status" value="1"/>
</dbReference>
<dbReference type="Pfam" id="PF25876">
    <property type="entry name" value="HH_MFP_RND"/>
    <property type="match status" value="1"/>
</dbReference>
<keyword evidence="3" id="KW-0732">Signal</keyword>
<evidence type="ECO:0000313" key="9">
    <source>
        <dbReference type="Proteomes" id="UP000190130"/>
    </source>
</evidence>
<dbReference type="GO" id="GO:0022857">
    <property type="term" value="F:transmembrane transporter activity"/>
    <property type="evidence" value="ECO:0007669"/>
    <property type="project" value="InterPro"/>
</dbReference>
<name>A0A1T5ELR1_9HYPH</name>
<dbReference type="InterPro" id="IPR058637">
    <property type="entry name" value="YknX-like_C"/>
</dbReference>
<evidence type="ECO:0000259" key="6">
    <source>
        <dbReference type="Pfam" id="PF25944"/>
    </source>
</evidence>
<reference evidence="8 9" key="1">
    <citation type="submission" date="2017-02" db="EMBL/GenBank/DDBJ databases">
        <authorList>
            <person name="Peterson S.W."/>
        </authorList>
    </citation>
    <scope>NUCLEOTIDE SEQUENCE [LARGE SCALE GENOMIC DNA]</scope>
    <source>
        <strain evidence="8 9">DSM 9653</strain>
    </source>
</reference>
<dbReference type="Proteomes" id="UP000190130">
    <property type="component" value="Unassembled WGS sequence"/>
</dbReference>
<dbReference type="InterPro" id="IPR006311">
    <property type="entry name" value="TAT_signal"/>
</dbReference>
<evidence type="ECO:0000256" key="3">
    <source>
        <dbReference type="SAM" id="SignalP"/>
    </source>
</evidence>
<evidence type="ECO:0000256" key="1">
    <source>
        <dbReference type="ARBA" id="ARBA00009477"/>
    </source>
</evidence>
<dbReference type="Gene3D" id="2.40.30.170">
    <property type="match status" value="1"/>
</dbReference>